<gene>
    <name evidence="2" type="ORF">FTRO_0880010</name>
</gene>
<reference evidence="2" key="1">
    <citation type="journal article" date="2015" name="BMC Genomics">
        <title>Comparative genomics of Fructobacillus spp. and Leuconostoc spp. reveals niche-specific evolution of Fructobacillus spp.</title>
        <authorList>
            <person name="Endo A."/>
            <person name="Tanizawa Y."/>
            <person name="Tanaka N."/>
            <person name="Maeno S."/>
            <person name="Kumar H."/>
            <person name="Shiwa Y."/>
            <person name="Okada S."/>
            <person name="Yoshikawa H."/>
            <person name="Dicks L."/>
            <person name="Nakagawa J."/>
            <person name="Arita M."/>
        </authorList>
    </citation>
    <scope>NUCLEOTIDE SEQUENCE [LARGE SCALE GENOMIC DNA]</scope>
    <source>
        <strain evidence="2">F214-1</strain>
    </source>
</reference>
<keyword evidence="1" id="KW-0472">Membrane</keyword>
<dbReference type="Proteomes" id="UP000064514">
    <property type="component" value="Unassembled WGS sequence"/>
</dbReference>
<evidence type="ECO:0000256" key="1">
    <source>
        <dbReference type="SAM" id="Phobius"/>
    </source>
</evidence>
<proteinExistence type="predicted"/>
<sequence>MRKNLYRYNWILIILVCLLSVISLVTFLKYPGSLLSVIVNILLGITAVLILLGASYKKSHQDSQK</sequence>
<keyword evidence="1" id="KW-1133">Transmembrane helix</keyword>
<feature type="transmembrane region" description="Helical" evidence="1">
    <location>
        <begin position="34"/>
        <end position="56"/>
    </location>
</feature>
<name>A0A3F3HCY5_9LACO</name>
<dbReference type="AlphaFoldDB" id="A0A3F3HCY5"/>
<organism evidence="2">
    <name type="scientific">Fructobacillus tropaeoli</name>
    <dbReference type="NCBI Taxonomy" id="709323"/>
    <lineage>
        <taxon>Bacteria</taxon>
        <taxon>Bacillati</taxon>
        <taxon>Bacillota</taxon>
        <taxon>Bacilli</taxon>
        <taxon>Lactobacillales</taxon>
        <taxon>Lactobacillaceae</taxon>
        <taxon>Fructobacillus</taxon>
    </lineage>
</organism>
<dbReference type="EMBL" id="DF968165">
    <property type="protein sequence ID" value="GAP05158.1"/>
    <property type="molecule type" value="Genomic_DNA"/>
</dbReference>
<keyword evidence="1" id="KW-0812">Transmembrane</keyword>
<feature type="transmembrane region" description="Helical" evidence="1">
    <location>
        <begin position="7"/>
        <end position="28"/>
    </location>
</feature>
<accession>A0A3F3HCY5</accession>
<evidence type="ECO:0000313" key="2">
    <source>
        <dbReference type="EMBL" id="GAP05158.1"/>
    </source>
</evidence>
<protein>
    <submittedName>
        <fullName evidence="2">Putative membrane protein</fullName>
    </submittedName>
</protein>